<gene>
    <name evidence="2" type="ORF">HKX06_03660</name>
</gene>
<feature type="region of interest" description="Disordered" evidence="1">
    <location>
        <begin position="29"/>
        <end position="78"/>
    </location>
</feature>
<dbReference type="RefSeq" id="WP_206378504.1">
    <property type="nucleotide sequence ID" value="NZ_JABEOU010000014.1"/>
</dbReference>
<proteinExistence type="predicted"/>
<sequence length="197" mass="19980">MISQYLYASMLCLPMLASSGCSQPANIEDKTQQNAASAEASPANAVSSRDSTSSVAEVPSANDDRAEAGAHASGKPDIHLDALTPADITKARLSGELACSFSRDGSTLLLARGNVGSSGPLQGVVKVASSVERVDASGGYNAIIKGGQFTGRDLMITIEVAGKPEGTGESPPLPAALTLVRSGSGRWTSGGDWTCGP</sequence>
<dbReference type="Proteomes" id="UP000550136">
    <property type="component" value="Unassembled WGS sequence"/>
</dbReference>
<feature type="compositionally biased region" description="Low complexity" evidence="1">
    <location>
        <begin position="35"/>
        <end position="48"/>
    </location>
</feature>
<evidence type="ECO:0000256" key="1">
    <source>
        <dbReference type="SAM" id="MobiDB-lite"/>
    </source>
</evidence>
<comment type="caution">
    <text evidence="2">The sequence shown here is derived from an EMBL/GenBank/DDBJ whole genome shotgun (WGS) entry which is preliminary data.</text>
</comment>
<protein>
    <submittedName>
        <fullName evidence="2">Uncharacterized protein</fullName>
    </submittedName>
</protein>
<reference evidence="2 3" key="1">
    <citation type="submission" date="2020-05" db="EMBL/GenBank/DDBJ databases">
        <title>Draft Genome Sequences of Sphingomonas sp. Isolated from the International Space Station.</title>
        <authorList>
            <person name="Bijlani S."/>
            <person name="Singh N.K."/>
            <person name="Mason C.E."/>
            <person name="Wang C.C."/>
            <person name="Venkateswaran K."/>
        </authorList>
    </citation>
    <scope>NUCLEOTIDE SEQUENCE [LARGE SCALE GENOMIC DNA]</scope>
    <source>
        <strain evidence="2 3">FKI-L5-BR-P1</strain>
    </source>
</reference>
<feature type="compositionally biased region" description="Basic and acidic residues" evidence="1">
    <location>
        <begin position="62"/>
        <end position="78"/>
    </location>
</feature>
<evidence type="ECO:0000313" key="2">
    <source>
        <dbReference type="EMBL" id="NNG56478.1"/>
    </source>
</evidence>
<dbReference type="AlphaFoldDB" id="A0A7Y2KM51"/>
<dbReference type="EMBL" id="JABEOU010000014">
    <property type="protein sequence ID" value="NNG56478.1"/>
    <property type="molecule type" value="Genomic_DNA"/>
</dbReference>
<accession>A0A7Y2KM51</accession>
<organism evidence="2 3">
    <name type="scientific">Sphingomonas paucimobilis</name>
    <name type="common">Pseudomonas paucimobilis</name>
    <dbReference type="NCBI Taxonomy" id="13689"/>
    <lineage>
        <taxon>Bacteria</taxon>
        <taxon>Pseudomonadati</taxon>
        <taxon>Pseudomonadota</taxon>
        <taxon>Alphaproteobacteria</taxon>
        <taxon>Sphingomonadales</taxon>
        <taxon>Sphingomonadaceae</taxon>
        <taxon>Sphingomonas</taxon>
    </lineage>
</organism>
<evidence type="ECO:0000313" key="3">
    <source>
        <dbReference type="Proteomes" id="UP000550136"/>
    </source>
</evidence>
<name>A0A7Y2KM51_SPHPI</name>